<accession>F4KL30</accession>
<evidence type="ECO:0000313" key="2">
    <source>
        <dbReference type="Proteomes" id="UP000006545"/>
    </source>
</evidence>
<proteinExistence type="predicted"/>
<organism evidence="1 2">
    <name type="scientific">Porphyromonas asaccharolytica (strain ATCC 25260 / DSM 20707 / BCRC 10618 / CCUG 7834 / JCM 6326 / LMG 13178 / VPI 4198 / B440)</name>
    <name type="common">Bacteroides asaccharolyticus</name>
    <dbReference type="NCBI Taxonomy" id="879243"/>
    <lineage>
        <taxon>Bacteria</taxon>
        <taxon>Pseudomonadati</taxon>
        <taxon>Bacteroidota</taxon>
        <taxon>Bacteroidia</taxon>
        <taxon>Bacteroidales</taxon>
        <taxon>Porphyromonadaceae</taxon>
        <taxon>Porphyromonas</taxon>
    </lineage>
</organism>
<gene>
    <name evidence="1" type="ordered locus">Poras_1100</name>
</gene>
<keyword evidence="2" id="KW-1185">Reference proteome</keyword>
<dbReference type="Proteomes" id="UP000006545">
    <property type="component" value="Chromosome"/>
</dbReference>
<dbReference type="KEGG" id="pah:Poras_1100"/>
<dbReference type="EMBL" id="CP002689">
    <property type="protein sequence ID" value="AEE13042.1"/>
    <property type="molecule type" value="Genomic_DNA"/>
</dbReference>
<name>F4KL30_PORAD</name>
<evidence type="ECO:0000313" key="1">
    <source>
        <dbReference type="EMBL" id="AEE13042.1"/>
    </source>
</evidence>
<reference evidence="2" key="1">
    <citation type="submission" date="2011-04" db="EMBL/GenBank/DDBJ databases">
        <title>The complete genome of Porphyromonas asaccharolytica DSM 20707.</title>
        <authorList>
            <person name="Lucas S."/>
            <person name="Han J."/>
            <person name="Lapidus A."/>
            <person name="Bruce D."/>
            <person name="Goodwin L."/>
            <person name="Pitluck S."/>
            <person name="Peters L."/>
            <person name="Kyrpides N."/>
            <person name="Mavromatis K."/>
            <person name="Ivanova N."/>
            <person name="Ovchinnikova G."/>
            <person name="Pagani I."/>
            <person name="Lu M."/>
            <person name="Detter J.C."/>
            <person name="Tapia R."/>
            <person name="Han C."/>
            <person name="Land M."/>
            <person name="Hauser L."/>
            <person name="Markowitz V."/>
            <person name="Cheng J.-F."/>
            <person name="Hugenholtz P."/>
            <person name="Woyke T."/>
            <person name="Wu D."/>
            <person name="Gronow S."/>
            <person name="Wellnitz S."/>
            <person name="Brambilla E."/>
            <person name="Klenk H.-P."/>
            <person name="Eisen J.A."/>
        </authorList>
    </citation>
    <scope>NUCLEOTIDE SEQUENCE [LARGE SCALE GENOMIC DNA]</scope>
    <source>
        <strain evidence="2">ATCC 25260 / DSM 20707 / VPI 4198</strain>
    </source>
</reference>
<dbReference type="AlphaFoldDB" id="F4KL30"/>
<sequence>MVVKVNEDEGAETHVVNYKREPERFLTYAKRYNDLSYNRPIPAPNSNGALAEPLSKVQCYEMSSTGELVDVSSKVVLRALTFLPYIKSGYKDRESVEMPKTDGMPSKYGPRDYLVNKTLSSLTVEDLTLLDYQSFSYLFELIPIAPYKFEKDSQIKVVISESGKTHETIARYAETL</sequence>
<dbReference type="HOGENOM" id="CLU_1523807_0_0_10"/>
<protein>
    <submittedName>
        <fullName evidence="1">Uncharacterized protein</fullName>
    </submittedName>
</protein>